<organism evidence="2 3">
    <name type="scientific">Colletotrichum zoysiae</name>
    <dbReference type="NCBI Taxonomy" id="1216348"/>
    <lineage>
        <taxon>Eukaryota</taxon>
        <taxon>Fungi</taxon>
        <taxon>Dikarya</taxon>
        <taxon>Ascomycota</taxon>
        <taxon>Pezizomycotina</taxon>
        <taxon>Sordariomycetes</taxon>
        <taxon>Hypocreomycetidae</taxon>
        <taxon>Glomerellales</taxon>
        <taxon>Glomerellaceae</taxon>
        <taxon>Colletotrichum</taxon>
        <taxon>Colletotrichum graminicola species complex</taxon>
    </lineage>
</organism>
<feature type="compositionally biased region" description="Basic and acidic residues" evidence="1">
    <location>
        <begin position="27"/>
        <end position="54"/>
    </location>
</feature>
<protein>
    <submittedName>
        <fullName evidence="2">Uncharacterized protein</fullName>
    </submittedName>
</protein>
<dbReference type="EMBL" id="MU842908">
    <property type="protein sequence ID" value="KAK2026754.1"/>
    <property type="molecule type" value="Genomic_DNA"/>
</dbReference>
<gene>
    <name evidence="2" type="ORF">LX32DRAFT_10993</name>
</gene>
<keyword evidence="3" id="KW-1185">Reference proteome</keyword>
<evidence type="ECO:0000313" key="3">
    <source>
        <dbReference type="Proteomes" id="UP001232148"/>
    </source>
</evidence>
<evidence type="ECO:0000256" key="1">
    <source>
        <dbReference type="SAM" id="MobiDB-lite"/>
    </source>
</evidence>
<accession>A0AAD9HER3</accession>
<evidence type="ECO:0000313" key="2">
    <source>
        <dbReference type="EMBL" id="KAK2026754.1"/>
    </source>
</evidence>
<reference evidence="2" key="1">
    <citation type="submission" date="2021-06" db="EMBL/GenBank/DDBJ databases">
        <title>Comparative genomics, transcriptomics and evolutionary studies reveal genomic signatures of adaptation to plant cell wall in hemibiotrophic fungi.</title>
        <authorList>
            <consortium name="DOE Joint Genome Institute"/>
            <person name="Baroncelli R."/>
            <person name="Diaz J.F."/>
            <person name="Benocci T."/>
            <person name="Peng M."/>
            <person name="Battaglia E."/>
            <person name="Haridas S."/>
            <person name="Andreopoulos W."/>
            <person name="Labutti K."/>
            <person name="Pangilinan J."/>
            <person name="Floch G.L."/>
            <person name="Makela M.R."/>
            <person name="Henrissat B."/>
            <person name="Grigoriev I.V."/>
            <person name="Crouch J.A."/>
            <person name="De Vries R.P."/>
            <person name="Sukno S.A."/>
            <person name="Thon M.R."/>
        </authorList>
    </citation>
    <scope>NUCLEOTIDE SEQUENCE</scope>
    <source>
        <strain evidence="2">MAFF235873</strain>
    </source>
</reference>
<name>A0AAD9HER3_9PEZI</name>
<sequence length="164" mass="18250">MRHFRMDNLSPSVLHPPPHTQASQETAIHEGVRRESQKNKQKKEAPPPVHEQEKSQGGGGTRVSRDKCRTATPVSDNHPPMGRAALVARRTRDMLCRSSIAISPRQIGRGGFRSGQVLTYNIILCFCLSASRHPRGSSWSIVQTPTPPSCRWARLRASRSVSPR</sequence>
<proteinExistence type="predicted"/>
<dbReference type="AlphaFoldDB" id="A0AAD9HER3"/>
<feature type="region of interest" description="Disordered" evidence="1">
    <location>
        <begin position="1"/>
        <end position="83"/>
    </location>
</feature>
<dbReference type="Proteomes" id="UP001232148">
    <property type="component" value="Unassembled WGS sequence"/>
</dbReference>
<comment type="caution">
    <text evidence="2">The sequence shown here is derived from an EMBL/GenBank/DDBJ whole genome shotgun (WGS) entry which is preliminary data.</text>
</comment>